<keyword evidence="7 9" id="KW-0472">Membrane</keyword>
<sequence length="641" mass="68347">MARHRSRALRRRLDDRLGRRRETDPANGARSPRRRGSRARRRGDAGHHPQPAGGSRPARHHDGRGARGRHRDRLPRPGRPGVVPVGGDRRRSGDRGPGVPARLDGPWRADAAQAHPGRGRDLGRLLVAGQRDPASPDRRDERVPLLGDRRRRRRGLAPDRPGAAVPRCRPGDLSGLRPRSQPAGARRRRRRGPRTGRHPDPTRCRSRLGDPVRCGDRDRRTDRLRRAAGAAPVPPARRRRPPLAAADLGAPRRRLAHRRRRARSPDRPAGRGRRRHRCGPARRPLLHLAGSSHQGACAVSAVLADLVVGRRRRVRRRGAVVAVLAALVVTIFAVSLMVGHTYYPLIDVWHVIVGDVVPGASFTVGELRLPRASLAVLAGFAFGIGGVTFQTMLRNPLASPDIIGISQGASAAGVFAIVVLGYSGPTVSVVAVVAALVTALLIYLLAWKDGVVGTRLVLVGIGIAAMLHSVISWVLLRASQWDLQVAMRWLTGSLNHASWDVVIPLLVAVLAATPVLLSQGRPLALLELGDDTAAALGVPVERTRLVSIVAAVLLIACATAAAGPIAFVAFLAGPIAARLVGPGASLLVPAGLVGALIVLLADQVGQWALGTRYPVGVVTGALGAPYLVYLLARTNKSGGSL</sequence>
<feature type="compositionally biased region" description="Basic and acidic residues" evidence="8">
    <location>
        <begin position="134"/>
        <end position="143"/>
    </location>
</feature>
<dbReference type="GO" id="GO:0022857">
    <property type="term" value="F:transmembrane transporter activity"/>
    <property type="evidence" value="ECO:0007669"/>
    <property type="project" value="InterPro"/>
</dbReference>
<comment type="subcellular location">
    <subcellularLocation>
        <location evidence="1">Cell membrane</location>
        <topology evidence="1">Multi-pass membrane protein</topology>
    </subcellularLocation>
</comment>
<evidence type="ECO:0000256" key="7">
    <source>
        <dbReference type="ARBA" id="ARBA00023136"/>
    </source>
</evidence>
<dbReference type="CDD" id="cd06550">
    <property type="entry name" value="TM_ABC_iron-siderophores_like"/>
    <property type="match status" value="1"/>
</dbReference>
<feature type="compositionally biased region" description="Basic residues" evidence="8">
    <location>
        <begin position="185"/>
        <end position="196"/>
    </location>
</feature>
<feature type="compositionally biased region" description="Basic residues" evidence="8">
    <location>
        <begin position="57"/>
        <end position="73"/>
    </location>
</feature>
<keyword evidence="4" id="KW-1003">Cell membrane</keyword>
<accession>A0A3N0DXK7</accession>
<evidence type="ECO:0000256" key="3">
    <source>
        <dbReference type="ARBA" id="ARBA00022448"/>
    </source>
</evidence>
<reference evidence="10 11" key="1">
    <citation type="submission" date="2018-11" db="EMBL/GenBank/DDBJ databases">
        <authorList>
            <person name="Li F."/>
        </authorList>
    </citation>
    <scope>NUCLEOTIDE SEQUENCE [LARGE SCALE GENOMIC DNA]</scope>
    <source>
        <strain evidence="10 11">KIS18-7</strain>
    </source>
</reference>
<gene>
    <name evidence="10" type="ORF">EFL95_04370</name>
</gene>
<name>A0A3N0DXK7_9ACTN</name>
<feature type="transmembrane region" description="Helical" evidence="9">
    <location>
        <begin position="372"/>
        <end position="390"/>
    </location>
</feature>
<dbReference type="GO" id="GO:0033214">
    <property type="term" value="P:siderophore-iron import into cell"/>
    <property type="evidence" value="ECO:0007669"/>
    <property type="project" value="TreeGrafter"/>
</dbReference>
<feature type="transmembrane region" description="Helical" evidence="9">
    <location>
        <begin position="429"/>
        <end position="446"/>
    </location>
</feature>
<evidence type="ECO:0000313" key="10">
    <source>
        <dbReference type="EMBL" id="RNL80291.1"/>
    </source>
</evidence>
<evidence type="ECO:0000256" key="2">
    <source>
        <dbReference type="ARBA" id="ARBA00007935"/>
    </source>
</evidence>
<feature type="compositionally biased region" description="Basic residues" evidence="8">
    <location>
        <begin position="31"/>
        <end position="41"/>
    </location>
</feature>
<evidence type="ECO:0000256" key="5">
    <source>
        <dbReference type="ARBA" id="ARBA00022692"/>
    </source>
</evidence>
<feature type="region of interest" description="Disordered" evidence="8">
    <location>
        <begin position="1"/>
        <end position="278"/>
    </location>
</feature>
<comment type="similarity">
    <text evidence="2">Belongs to the binding-protein-dependent transport system permease family. FecCD subfamily.</text>
</comment>
<dbReference type="OrthoDB" id="4455417at2"/>
<dbReference type="GO" id="GO:0005886">
    <property type="term" value="C:plasma membrane"/>
    <property type="evidence" value="ECO:0007669"/>
    <property type="project" value="UniProtKB-SubCell"/>
</dbReference>
<keyword evidence="5 9" id="KW-0812">Transmembrane</keyword>
<evidence type="ECO:0000256" key="6">
    <source>
        <dbReference type="ARBA" id="ARBA00022989"/>
    </source>
</evidence>
<evidence type="ECO:0000256" key="9">
    <source>
        <dbReference type="SAM" id="Phobius"/>
    </source>
</evidence>
<dbReference type="AlphaFoldDB" id="A0A3N0DXK7"/>
<feature type="transmembrane region" description="Helical" evidence="9">
    <location>
        <begin position="579"/>
        <end position="601"/>
    </location>
</feature>
<keyword evidence="6 9" id="KW-1133">Transmembrane helix</keyword>
<evidence type="ECO:0000256" key="8">
    <source>
        <dbReference type="SAM" id="MobiDB-lite"/>
    </source>
</evidence>
<dbReference type="SUPFAM" id="SSF81345">
    <property type="entry name" value="ABC transporter involved in vitamin B12 uptake, BtuC"/>
    <property type="match status" value="1"/>
</dbReference>
<feature type="transmembrane region" description="Helical" evidence="9">
    <location>
        <begin position="497"/>
        <end position="517"/>
    </location>
</feature>
<feature type="compositionally biased region" description="Basic and acidic residues" evidence="8">
    <location>
        <begin position="197"/>
        <end position="225"/>
    </location>
</feature>
<dbReference type="InterPro" id="IPR000522">
    <property type="entry name" value="ABC_transptr_permease_BtuC"/>
</dbReference>
<dbReference type="PANTHER" id="PTHR30472">
    <property type="entry name" value="FERRIC ENTEROBACTIN TRANSPORT SYSTEM PERMEASE PROTEIN"/>
    <property type="match status" value="1"/>
</dbReference>
<feature type="compositionally biased region" description="Basic residues" evidence="8">
    <location>
        <begin position="1"/>
        <end position="10"/>
    </location>
</feature>
<dbReference type="InterPro" id="IPR037294">
    <property type="entry name" value="ABC_BtuC-like"/>
</dbReference>
<feature type="compositionally biased region" description="Basic and acidic residues" evidence="8">
    <location>
        <begin position="11"/>
        <end position="24"/>
    </location>
</feature>
<keyword evidence="3" id="KW-0813">Transport</keyword>
<evidence type="ECO:0000313" key="11">
    <source>
        <dbReference type="Proteomes" id="UP000277094"/>
    </source>
</evidence>
<feature type="transmembrane region" description="Helical" evidence="9">
    <location>
        <begin position="452"/>
        <end position="476"/>
    </location>
</feature>
<comment type="caution">
    <text evidence="10">The sequence shown here is derived from an EMBL/GenBank/DDBJ whole genome shotgun (WGS) entry which is preliminary data.</text>
</comment>
<organism evidence="10 11">
    <name type="scientific">Nocardioides marmorisolisilvae</name>
    <dbReference type="NCBI Taxonomy" id="1542737"/>
    <lineage>
        <taxon>Bacteria</taxon>
        <taxon>Bacillati</taxon>
        <taxon>Actinomycetota</taxon>
        <taxon>Actinomycetes</taxon>
        <taxon>Propionibacteriales</taxon>
        <taxon>Nocardioidaceae</taxon>
        <taxon>Nocardioides</taxon>
    </lineage>
</organism>
<keyword evidence="11" id="KW-1185">Reference proteome</keyword>
<feature type="transmembrane region" description="Helical" evidence="9">
    <location>
        <begin position="402"/>
        <end position="422"/>
    </location>
</feature>
<protein>
    <submittedName>
        <fullName evidence="10">Iron ABC transporter permease</fullName>
    </submittedName>
</protein>
<evidence type="ECO:0000256" key="1">
    <source>
        <dbReference type="ARBA" id="ARBA00004651"/>
    </source>
</evidence>
<feature type="transmembrane region" description="Helical" evidence="9">
    <location>
        <begin position="613"/>
        <end position="632"/>
    </location>
</feature>
<dbReference type="Proteomes" id="UP000277094">
    <property type="component" value="Unassembled WGS sequence"/>
</dbReference>
<feature type="compositionally biased region" description="Basic residues" evidence="8">
    <location>
        <begin position="251"/>
        <end position="262"/>
    </location>
</feature>
<feature type="transmembrane region" description="Helical" evidence="9">
    <location>
        <begin position="319"/>
        <end position="342"/>
    </location>
</feature>
<dbReference type="EMBL" id="RJSG01000002">
    <property type="protein sequence ID" value="RNL80291.1"/>
    <property type="molecule type" value="Genomic_DNA"/>
</dbReference>
<feature type="transmembrane region" description="Helical" evidence="9">
    <location>
        <begin position="545"/>
        <end position="572"/>
    </location>
</feature>
<evidence type="ECO:0000256" key="4">
    <source>
        <dbReference type="ARBA" id="ARBA00022475"/>
    </source>
</evidence>
<dbReference type="PANTHER" id="PTHR30472:SF24">
    <property type="entry name" value="FERRIC ENTEROBACTIN TRANSPORT SYSTEM PERMEASE PROTEIN FEPG"/>
    <property type="match status" value="1"/>
</dbReference>
<proteinExistence type="inferred from homology"/>
<dbReference type="Gene3D" id="1.10.3470.10">
    <property type="entry name" value="ABC transporter involved in vitamin B12 uptake, BtuC"/>
    <property type="match status" value="1"/>
</dbReference>
<dbReference type="Pfam" id="PF01032">
    <property type="entry name" value="FecCD"/>
    <property type="match status" value="1"/>
</dbReference>